<organism evidence="1 2">
    <name type="scientific">Naegleria fowleri</name>
    <name type="common">Brain eating amoeba</name>
    <dbReference type="NCBI Taxonomy" id="5763"/>
    <lineage>
        <taxon>Eukaryota</taxon>
        <taxon>Discoba</taxon>
        <taxon>Heterolobosea</taxon>
        <taxon>Tetramitia</taxon>
        <taxon>Eutetramitia</taxon>
        <taxon>Vahlkampfiidae</taxon>
        <taxon>Naegleria</taxon>
    </lineage>
</organism>
<dbReference type="Proteomes" id="UP000444721">
    <property type="component" value="Unassembled WGS sequence"/>
</dbReference>
<dbReference type="OrthoDB" id="10324346at2759"/>
<evidence type="ECO:0000313" key="1">
    <source>
        <dbReference type="EMBL" id="KAF0973427.1"/>
    </source>
</evidence>
<comment type="caution">
    <text evidence="1">The sequence shown here is derived from an EMBL/GenBank/DDBJ whole genome shotgun (WGS) entry which is preliminary data.</text>
</comment>
<dbReference type="AlphaFoldDB" id="A0A6A5B7B6"/>
<accession>A0A6A5B7B6</accession>
<proteinExistence type="predicted"/>
<sequence>MTSYFHSMVAIIAAPFDCQPPSLQPCHQTIPIDDHNHLNPCFDLLNAQHLFQTNNNHNAQHSKHFLFLNRDILSEIFSFLPMSMVWSQLRFVSREWSETSIRTRSCIDFDQCSVEEFLVTNCGVKDSQLKQAWEYLFAYILRNCRNLKRFCIKLREEREFFNNSHLKMLAQRHGRTLQELELTNCVNITENLGFDKTFRKYFVNLRKLSVIGNRFIHHSVLRHLTKLESLRIEKCDKFYRSGDCSRSFSQSLMYFKTDKCSPKHISHLRNLKLLDLSEGSIESQNFRNLSDLSTDHMPDLTAIETVKLDPYEVEHLLSNNMKCKVLLIVEKRCRFPLACMESLLQIYSTVKISLPSSMTLFLTQILSLLSKANVTHLDDDDRDRVQRLKCAFSSMLENVHHEENNLSPMTATSNFKYWNIDNFFVYHELLRCLPFSVREQFYIEFVERERQEEAREIKFRMLK</sequence>
<dbReference type="SUPFAM" id="SSF52047">
    <property type="entry name" value="RNI-like"/>
    <property type="match status" value="1"/>
</dbReference>
<protein>
    <recommendedName>
        <fullName evidence="3">F-box domain-containing protein</fullName>
    </recommendedName>
</protein>
<name>A0A6A5B7B6_NAEFO</name>
<gene>
    <name evidence="1" type="ORF">FDP41_008131</name>
</gene>
<dbReference type="GeneID" id="68115349"/>
<dbReference type="InterPro" id="IPR032675">
    <property type="entry name" value="LRR_dom_sf"/>
</dbReference>
<reference evidence="1 2" key="1">
    <citation type="journal article" date="2019" name="Sci. Rep.">
        <title>Nanopore sequencing improves the draft genome of the human pathogenic amoeba Naegleria fowleri.</title>
        <authorList>
            <person name="Liechti N."/>
            <person name="Schurch N."/>
            <person name="Bruggmann R."/>
            <person name="Wittwer M."/>
        </authorList>
    </citation>
    <scope>NUCLEOTIDE SEQUENCE [LARGE SCALE GENOMIC DNA]</scope>
    <source>
        <strain evidence="1 2">ATCC 30894</strain>
    </source>
</reference>
<evidence type="ECO:0000313" key="2">
    <source>
        <dbReference type="Proteomes" id="UP000444721"/>
    </source>
</evidence>
<dbReference type="RefSeq" id="XP_044558140.1">
    <property type="nucleotide sequence ID" value="XM_044711952.1"/>
</dbReference>
<dbReference type="VEuPathDB" id="AmoebaDB:NfTy_091910"/>
<dbReference type="VEuPathDB" id="AmoebaDB:NF0055620"/>
<dbReference type="EMBL" id="VFQX01000060">
    <property type="protein sequence ID" value="KAF0973427.1"/>
    <property type="molecule type" value="Genomic_DNA"/>
</dbReference>
<keyword evidence="2" id="KW-1185">Reference proteome</keyword>
<dbReference type="Gene3D" id="3.80.10.10">
    <property type="entry name" value="Ribonuclease Inhibitor"/>
    <property type="match status" value="1"/>
</dbReference>
<dbReference type="VEuPathDB" id="AmoebaDB:FDP41_008131"/>
<evidence type="ECO:0008006" key="3">
    <source>
        <dbReference type="Google" id="ProtNLM"/>
    </source>
</evidence>